<keyword evidence="3" id="KW-1185">Reference proteome</keyword>
<comment type="caution">
    <text evidence="2">The sequence shown here is derived from an EMBL/GenBank/DDBJ whole genome shotgun (WGS) entry which is preliminary data.</text>
</comment>
<proteinExistence type="predicted"/>
<evidence type="ECO:0000313" key="2">
    <source>
        <dbReference type="EMBL" id="MEH7829471.1"/>
    </source>
</evidence>
<dbReference type="EMBL" id="JBALHR010000010">
    <property type="protein sequence ID" value="MEH7829471.1"/>
    <property type="molecule type" value="Genomic_DNA"/>
</dbReference>
<dbReference type="Gene3D" id="3.40.50.11980">
    <property type="match status" value="1"/>
</dbReference>
<evidence type="ECO:0000259" key="1">
    <source>
        <dbReference type="Pfam" id="PF11977"/>
    </source>
</evidence>
<dbReference type="InterPro" id="IPR021869">
    <property type="entry name" value="RNase_Zc3h12_NYN"/>
</dbReference>
<organism evidence="2 3">
    <name type="scientific">Gemmobacter denitrificans</name>
    <dbReference type="NCBI Taxonomy" id="3123040"/>
    <lineage>
        <taxon>Bacteria</taxon>
        <taxon>Pseudomonadati</taxon>
        <taxon>Pseudomonadota</taxon>
        <taxon>Alphaproteobacteria</taxon>
        <taxon>Rhodobacterales</taxon>
        <taxon>Paracoccaceae</taxon>
        <taxon>Gemmobacter</taxon>
    </lineage>
</organism>
<feature type="domain" description="RNase NYN" evidence="1">
    <location>
        <begin position="58"/>
        <end position="164"/>
    </location>
</feature>
<dbReference type="Proteomes" id="UP001431963">
    <property type="component" value="Unassembled WGS sequence"/>
</dbReference>
<dbReference type="Pfam" id="PF11977">
    <property type="entry name" value="RNase_Zc3h12a"/>
    <property type="match status" value="1"/>
</dbReference>
<dbReference type="RefSeq" id="WP_335424501.1">
    <property type="nucleotide sequence ID" value="NZ_JBALHR010000010.1"/>
</dbReference>
<name>A0ABU8BXP8_9RHOB</name>
<sequence length="186" mass="20604">MIVLRLIFLLSITGLAGTLFWPAARDGLLLFGPMALAALWLLWRAKPAKRKPGPAGYVVIDGSNVMHWQNNDPALPPLRQVVRQVKARGLVPCVVFDANAGYKLGKGYRHDADMARLLNLPEKQVLVVPKGTPADEHILAAARSMGARVVSNDRFRDWQANYPEVTRPGHVIRGGMREGKVWLDLK</sequence>
<accession>A0ABU8BXP8</accession>
<evidence type="ECO:0000313" key="3">
    <source>
        <dbReference type="Proteomes" id="UP001431963"/>
    </source>
</evidence>
<reference evidence="2" key="1">
    <citation type="submission" date="2024-02" db="EMBL/GenBank/DDBJ databases">
        <title>Genome sequences of strain Gemmobacter sp. JM10B15.</title>
        <authorList>
            <person name="Zhang M."/>
        </authorList>
    </citation>
    <scope>NUCLEOTIDE SEQUENCE</scope>
    <source>
        <strain evidence="2">JM10B15</strain>
    </source>
</reference>
<gene>
    <name evidence="2" type="ORF">V6590_15050</name>
</gene>
<protein>
    <recommendedName>
        <fullName evidence="1">RNase NYN domain-containing protein</fullName>
    </recommendedName>
</protein>